<dbReference type="GO" id="GO:0030170">
    <property type="term" value="F:pyridoxal phosphate binding"/>
    <property type="evidence" value="ECO:0007669"/>
    <property type="project" value="InterPro"/>
</dbReference>
<dbReference type="PANTHER" id="PTHR42790">
    <property type="entry name" value="AMINOTRANSFERASE"/>
    <property type="match status" value="1"/>
</dbReference>
<gene>
    <name evidence="8" type="ORF">B0T24DRAFT_405562</name>
</gene>
<organism evidence="8 9">
    <name type="scientific">Lasiosphaeria ovina</name>
    <dbReference type="NCBI Taxonomy" id="92902"/>
    <lineage>
        <taxon>Eukaryota</taxon>
        <taxon>Fungi</taxon>
        <taxon>Dikarya</taxon>
        <taxon>Ascomycota</taxon>
        <taxon>Pezizomycotina</taxon>
        <taxon>Sordariomycetes</taxon>
        <taxon>Sordariomycetidae</taxon>
        <taxon>Sordariales</taxon>
        <taxon>Lasiosphaeriaceae</taxon>
        <taxon>Lasiosphaeria</taxon>
    </lineage>
</organism>
<dbReference type="InterPro" id="IPR004839">
    <property type="entry name" value="Aminotransferase_I/II_large"/>
</dbReference>
<feature type="compositionally biased region" description="Low complexity" evidence="6">
    <location>
        <begin position="335"/>
        <end position="344"/>
    </location>
</feature>
<name>A0AAE0JXN0_9PEZI</name>
<keyword evidence="3 8" id="KW-0032">Aminotransferase</keyword>
<dbReference type="GO" id="GO:0008483">
    <property type="term" value="F:transaminase activity"/>
    <property type="evidence" value="ECO:0007669"/>
    <property type="project" value="UniProtKB-KW"/>
</dbReference>
<dbReference type="Pfam" id="PF00155">
    <property type="entry name" value="Aminotran_1_2"/>
    <property type="match status" value="1"/>
</dbReference>
<dbReference type="Gene3D" id="3.40.640.10">
    <property type="entry name" value="Type I PLP-dependent aspartate aminotransferase-like (Major domain)"/>
    <property type="match status" value="1"/>
</dbReference>
<keyword evidence="5" id="KW-0663">Pyridoxal phosphate</keyword>
<feature type="compositionally biased region" description="Polar residues" evidence="6">
    <location>
        <begin position="318"/>
        <end position="327"/>
    </location>
</feature>
<dbReference type="Proteomes" id="UP001287356">
    <property type="component" value="Unassembled WGS sequence"/>
</dbReference>
<evidence type="ECO:0000259" key="7">
    <source>
        <dbReference type="Pfam" id="PF00155"/>
    </source>
</evidence>
<evidence type="ECO:0000256" key="5">
    <source>
        <dbReference type="ARBA" id="ARBA00022898"/>
    </source>
</evidence>
<dbReference type="CDD" id="cd00609">
    <property type="entry name" value="AAT_like"/>
    <property type="match status" value="1"/>
</dbReference>
<feature type="domain" description="Aminotransferase class I/classII large" evidence="7">
    <location>
        <begin position="269"/>
        <end position="422"/>
    </location>
</feature>
<comment type="similarity">
    <text evidence="2">Belongs to the class-I pyridoxal-phosphate-dependent aminotransferase family.</text>
</comment>
<evidence type="ECO:0000313" key="9">
    <source>
        <dbReference type="Proteomes" id="UP001287356"/>
    </source>
</evidence>
<evidence type="ECO:0000256" key="6">
    <source>
        <dbReference type="SAM" id="MobiDB-lite"/>
    </source>
</evidence>
<keyword evidence="9" id="KW-1185">Reference proteome</keyword>
<evidence type="ECO:0000256" key="4">
    <source>
        <dbReference type="ARBA" id="ARBA00022679"/>
    </source>
</evidence>
<dbReference type="InterPro" id="IPR050859">
    <property type="entry name" value="Class-I_PLP-dep_aminotransf"/>
</dbReference>
<evidence type="ECO:0000256" key="2">
    <source>
        <dbReference type="ARBA" id="ARBA00007441"/>
    </source>
</evidence>
<feature type="region of interest" description="Disordered" evidence="6">
    <location>
        <begin position="315"/>
        <end position="344"/>
    </location>
</feature>
<comment type="caution">
    <text evidence="8">The sequence shown here is derived from an EMBL/GenBank/DDBJ whole genome shotgun (WGS) entry which is preliminary data.</text>
</comment>
<protein>
    <submittedName>
        <fullName evidence="8">Aromatic amino acid aminotransferase</fullName>
    </submittedName>
</protein>
<sequence length="658" mass="71229">MESPTTSRRGDGGDDEKPLPVDLSHLFSVITKGRQASKMKEAYRLFQIPGIMNIAGGLPNVQFFPFDTLEAQTAKPERWTPSPNYPGESGAVPASACAASTAAPTTTPVAAAHIVVPKAGSHDKDVVKRIDLETALQYGQAEGYPPLVSWVRQFTREQVHPDVPYRGGPEVAMTCGSTDGFAKTLQVFADPWRAGVDDPRDRPGLLCEKFAYMGALGQAANLGWQLVPVDTDAKGMRVAGPGGLDDVLSSWDPARGRRPHLMYTVTLGHNPTGIVIPLDRKREIYAACSKYDVIIGEDEPYWYLQFPAAAVEEAASRGGSSSNQTSADAPPQQQPPTTTGPSSGYPFLDSLAPSFLRIDTDGRVVRLDTFSKTVAPGCRLGWVTAQPAVIEKIIRVSEATTQQPSGFVQSLVAELVMGPQTEAANAAFRALGRGEQARFAGWHMDGWVRWLEGLRGSYERRMVRMCRLLDAGADLVDVSESPLQSSEWGVVTKTRLFDYQWPRGGMFIWLRVHLERHPLWQAPVIVSSSSGDDDGGHHHVMDGPTLSLALMLFLTAKKYRVLCASGSMFGATAAVPAAWAYYRLCFAAETEANIDLSAQRFTAGVQDFFRLADVADIEKILEGIPHGASSSAASLSALDVDVDDLTREMGKLAMLGGC</sequence>
<comment type="cofactor">
    <cofactor evidence="1">
        <name>pyridoxal 5'-phosphate</name>
        <dbReference type="ChEBI" id="CHEBI:597326"/>
    </cofactor>
</comment>
<dbReference type="PANTHER" id="PTHR42790:SF1">
    <property type="entry name" value="AROMATIC AMINO ACID AMINOTRANSFERASE, HYPOTHETICAL (EUROFUNG)"/>
    <property type="match status" value="1"/>
</dbReference>
<dbReference type="AlphaFoldDB" id="A0AAE0JXN0"/>
<dbReference type="SUPFAM" id="SSF53383">
    <property type="entry name" value="PLP-dependent transferases"/>
    <property type="match status" value="1"/>
</dbReference>
<feature type="compositionally biased region" description="Basic and acidic residues" evidence="6">
    <location>
        <begin position="8"/>
        <end position="19"/>
    </location>
</feature>
<evidence type="ECO:0000313" key="8">
    <source>
        <dbReference type="EMBL" id="KAK3365905.1"/>
    </source>
</evidence>
<evidence type="ECO:0000256" key="3">
    <source>
        <dbReference type="ARBA" id="ARBA00022576"/>
    </source>
</evidence>
<dbReference type="EMBL" id="JAULSN010000008">
    <property type="protein sequence ID" value="KAK3365905.1"/>
    <property type="molecule type" value="Genomic_DNA"/>
</dbReference>
<dbReference type="InterPro" id="IPR015424">
    <property type="entry name" value="PyrdxlP-dep_Trfase"/>
</dbReference>
<evidence type="ECO:0000256" key="1">
    <source>
        <dbReference type="ARBA" id="ARBA00001933"/>
    </source>
</evidence>
<dbReference type="GO" id="GO:1901605">
    <property type="term" value="P:alpha-amino acid metabolic process"/>
    <property type="evidence" value="ECO:0007669"/>
    <property type="project" value="TreeGrafter"/>
</dbReference>
<proteinExistence type="inferred from homology"/>
<feature type="region of interest" description="Disordered" evidence="6">
    <location>
        <begin position="1"/>
        <end position="20"/>
    </location>
</feature>
<reference evidence="8" key="1">
    <citation type="journal article" date="2023" name="Mol. Phylogenet. Evol.">
        <title>Genome-scale phylogeny and comparative genomics of the fungal order Sordariales.</title>
        <authorList>
            <person name="Hensen N."/>
            <person name="Bonometti L."/>
            <person name="Westerberg I."/>
            <person name="Brannstrom I.O."/>
            <person name="Guillou S."/>
            <person name="Cros-Aarteil S."/>
            <person name="Calhoun S."/>
            <person name="Haridas S."/>
            <person name="Kuo A."/>
            <person name="Mondo S."/>
            <person name="Pangilinan J."/>
            <person name="Riley R."/>
            <person name="LaButti K."/>
            <person name="Andreopoulos B."/>
            <person name="Lipzen A."/>
            <person name="Chen C."/>
            <person name="Yan M."/>
            <person name="Daum C."/>
            <person name="Ng V."/>
            <person name="Clum A."/>
            <person name="Steindorff A."/>
            <person name="Ohm R.A."/>
            <person name="Martin F."/>
            <person name="Silar P."/>
            <person name="Natvig D.O."/>
            <person name="Lalanne C."/>
            <person name="Gautier V."/>
            <person name="Ament-Velasquez S.L."/>
            <person name="Kruys A."/>
            <person name="Hutchinson M.I."/>
            <person name="Powell A.J."/>
            <person name="Barry K."/>
            <person name="Miller A.N."/>
            <person name="Grigoriev I.V."/>
            <person name="Debuchy R."/>
            <person name="Gladieux P."/>
            <person name="Hiltunen Thoren M."/>
            <person name="Johannesson H."/>
        </authorList>
    </citation>
    <scope>NUCLEOTIDE SEQUENCE</scope>
    <source>
        <strain evidence="8">CBS 958.72</strain>
    </source>
</reference>
<reference evidence="8" key="2">
    <citation type="submission" date="2023-06" db="EMBL/GenBank/DDBJ databases">
        <authorList>
            <consortium name="Lawrence Berkeley National Laboratory"/>
            <person name="Haridas S."/>
            <person name="Hensen N."/>
            <person name="Bonometti L."/>
            <person name="Westerberg I."/>
            <person name="Brannstrom I.O."/>
            <person name="Guillou S."/>
            <person name="Cros-Aarteil S."/>
            <person name="Calhoun S."/>
            <person name="Kuo A."/>
            <person name="Mondo S."/>
            <person name="Pangilinan J."/>
            <person name="Riley R."/>
            <person name="Labutti K."/>
            <person name="Andreopoulos B."/>
            <person name="Lipzen A."/>
            <person name="Chen C."/>
            <person name="Yanf M."/>
            <person name="Daum C."/>
            <person name="Ng V."/>
            <person name="Clum A."/>
            <person name="Steindorff A."/>
            <person name="Ohm R."/>
            <person name="Martin F."/>
            <person name="Silar P."/>
            <person name="Natvig D."/>
            <person name="Lalanne C."/>
            <person name="Gautier V."/>
            <person name="Ament-Velasquez S.L."/>
            <person name="Kruys A."/>
            <person name="Hutchinson M.I."/>
            <person name="Powell A.J."/>
            <person name="Barry K."/>
            <person name="Miller A.N."/>
            <person name="Grigoriev I.V."/>
            <person name="Debuchy R."/>
            <person name="Gladieux P."/>
            <person name="Thoren M.H."/>
            <person name="Johannesson H."/>
        </authorList>
    </citation>
    <scope>NUCLEOTIDE SEQUENCE</scope>
    <source>
        <strain evidence="8">CBS 958.72</strain>
    </source>
</reference>
<keyword evidence="4" id="KW-0808">Transferase</keyword>
<dbReference type="InterPro" id="IPR015421">
    <property type="entry name" value="PyrdxlP-dep_Trfase_major"/>
</dbReference>
<accession>A0AAE0JXN0</accession>